<dbReference type="AlphaFoldDB" id="A0A9N9KTV7"/>
<evidence type="ECO:0000313" key="3">
    <source>
        <dbReference type="Proteomes" id="UP000696280"/>
    </source>
</evidence>
<organism evidence="2 3">
    <name type="scientific">Hymenoscyphus fraxineus</name>
    <dbReference type="NCBI Taxonomy" id="746836"/>
    <lineage>
        <taxon>Eukaryota</taxon>
        <taxon>Fungi</taxon>
        <taxon>Dikarya</taxon>
        <taxon>Ascomycota</taxon>
        <taxon>Pezizomycotina</taxon>
        <taxon>Leotiomycetes</taxon>
        <taxon>Helotiales</taxon>
        <taxon>Helotiaceae</taxon>
        <taxon>Hymenoscyphus</taxon>
    </lineage>
</organism>
<accession>A0A9N9KTV7</accession>
<name>A0A9N9KTV7_9HELO</name>
<keyword evidence="3" id="KW-1185">Reference proteome</keyword>
<dbReference type="Proteomes" id="UP000696280">
    <property type="component" value="Unassembled WGS sequence"/>
</dbReference>
<comment type="caution">
    <text evidence="2">The sequence shown here is derived from an EMBL/GenBank/DDBJ whole genome shotgun (WGS) entry which is preliminary data.</text>
</comment>
<evidence type="ECO:0000256" key="1">
    <source>
        <dbReference type="SAM" id="MobiDB-lite"/>
    </source>
</evidence>
<reference evidence="2" key="1">
    <citation type="submission" date="2021-07" db="EMBL/GenBank/DDBJ databases">
        <authorList>
            <person name="Durling M."/>
        </authorList>
    </citation>
    <scope>NUCLEOTIDE SEQUENCE</scope>
</reference>
<dbReference type="OrthoDB" id="10505199at2759"/>
<gene>
    <name evidence="2" type="ORF">HYFRA_00000771</name>
</gene>
<feature type="region of interest" description="Disordered" evidence="1">
    <location>
        <begin position="1"/>
        <end position="20"/>
    </location>
</feature>
<dbReference type="EMBL" id="CAJVRL010000045">
    <property type="protein sequence ID" value="CAG8952035.1"/>
    <property type="molecule type" value="Genomic_DNA"/>
</dbReference>
<sequence>MSISNDRQCAGLLGGSGDGGQYEDNIDSAMMLAGGVAMNIVSWNNLMDGVKARMGKTAVAGPENHNSMRCDAMRLERKPDESCQREVGWMRGGRDVVAG</sequence>
<evidence type="ECO:0000313" key="2">
    <source>
        <dbReference type="EMBL" id="CAG8952035.1"/>
    </source>
</evidence>
<protein>
    <submittedName>
        <fullName evidence="2">Uncharacterized protein</fullName>
    </submittedName>
</protein>
<proteinExistence type="predicted"/>